<dbReference type="SMART" id="SM01211">
    <property type="entry name" value="GATase_5"/>
    <property type="match status" value="1"/>
</dbReference>
<dbReference type="SUPFAM" id="SSF52317">
    <property type="entry name" value="Class I glutamine amidotransferase-like"/>
    <property type="match status" value="1"/>
</dbReference>
<evidence type="ECO:0000313" key="6">
    <source>
        <dbReference type="Proteomes" id="UP000246004"/>
    </source>
</evidence>
<accession>A0A2A2HD04</accession>
<dbReference type="PANTHER" id="PTHR43873">
    <property type="entry name" value="COBYRINATE A,C-DIAMIDE SYNTHASE"/>
    <property type="match status" value="1"/>
</dbReference>
<dbReference type="PROSITE" id="PS51274">
    <property type="entry name" value="GATASE_COBBQ"/>
    <property type="match status" value="1"/>
</dbReference>
<comment type="caution">
    <text evidence="3">The sequence shown here is derived from an EMBL/GenBank/DDBJ whole genome shotgun (WGS) entry which is preliminary data.</text>
</comment>
<dbReference type="PROSITE" id="PS51273">
    <property type="entry name" value="GATASE_TYPE_1"/>
    <property type="match status" value="1"/>
</dbReference>
<organism evidence="3 5">
    <name type="scientific">Methanosphaera cuniculi</name>
    <dbReference type="NCBI Taxonomy" id="1077256"/>
    <lineage>
        <taxon>Archaea</taxon>
        <taxon>Methanobacteriati</taxon>
        <taxon>Methanobacteriota</taxon>
        <taxon>Methanomada group</taxon>
        <taxon>Methanobacteria</taxon>
        <taxon>Methanobacteriales</taxon>
        <taxon>Methanobacteriaceae</taxon>
        <taxon>Methanosphaera</taxon>
    </lineage>
</organism>
<name>A0A2A2HD04_9EURY</name>
<evidence type="ECO:0000313" key="5">
    <source>
        <dbReference type="Proteomes" id="UP000217528"/>
    </source>
</evidence>
<dbReference type="Gene3D" id="3.40.50.300">
    <property type="entry name" value="P-loop containing nucleotide triphosphate hydrolases"/>
    <property type="match status" value="1"/>
</dbReference>
<dbReference type="Pfam" id="PF13500">
    <property type="entry name" value="AAA_26"/>
    <property type="match status" value="1"/>
</dbReference>
<dbReference type="AlphaFoldDB" id="A0A2A2HD04"/>
<dbReference type="InterPro" id="IPR027417">
    <property type="entry name" value="P-loop_NTPase"/>
</dbReference>
<dbReference type="Proteomes" id="UP000217528">
    <property type="component" value="Unassembled WGS sequence"/>
</dbReference>
<dbReference type="EMBL" id="LMVN01000019">
    <property type="protein sequence ID" value="PAV07302.1"/>
    <property type="molecule type" value="Genomic_DNA"/>
</dbReference>
<protein>
    <submittedName>
        <fullName evidence="4">Cobyrinic acid A,C-diamide synthase</fullName>
    </submittedName>
</protein>
<dbReference type="Gene3D" id="3.40.50.880">
    <property type="match status" value="1"/>
</dbReference>
<proteinExistence type="predicted"/>
<dbReference type="SUPFAM" id="SSF52540">
    <property type="entry name" value="P-loop containing nucleoside triphosphate hydrolases"/>
    <property type="match status" value="1"/>
</dbReference>
<dbReference type="InterPro" id="IPR004484">
    <property type="entry name" value="CbiA/CobB_synth"/>
</dbReference>
<reference evidence="3 5" key="2">
    <citation type="journal article" date="2017" name="BMC Genomics">
        <title>Genomic analysis of methanogenic archaea reveals a shift towards energy conservation.</title>
        <authorList>
            <person name="Gilmore S.P."/>
            <person name="Henske J.K."/>
            <person name="Sexton J.A."/>
            <person name="Solomon K.V."/>
            <person name="Seppala S."/>
            <person name="Yoo J.I."/>
            <person name="Huyett L.M."/>
            <person name="Pressman A."/>
            <person name="Cogan J.Z."/>
            <person name="Kivenson V."/>
            <person name="Peng X."/>
            <person name="Tan Y."/>
            <person name="Valentine D.L."/>
            <person name="O'Malley M.A."/>
        </authorList>
    </citation>
    <scope>NUCLEOTIDE SEQUENCE [LARGE SCALE GENOMIC DNA]</scope>
    <source>
        <strain evidence="3 5">1R-7</strain>
    </source>
</reference>
<dbReference type="RefSeq" id="WP_095608671.1">
    <property type="nucleotide sequence ID" value="NZ_LMVN01000019.1"/>
</dbReference>
<sequence>MTKIGILEVEGILTLYENFGHLPTDIVRSDGTIENGKKASEELDGLIIPGGTLLESETMTQEVADEINKINDNDGFIFGMCAGFQILAKHTNVGRNSPVPIIREGLGLLDVTFEPKINTNQVEAEVVDDTTLFTKGLKGTTLRGFHCHTYGEIQSNDKNVICSEIKRSNYKYKPERVLSGVANKKGNILGTTLHSMLDNNPQVVENILKYIDATDEYEDIKRRNKILHDKVFKEIAVNTGKIAPLKPTHPVDPPMIMLMATGSESGKTFLSSGIVGALRERGIHTYVIKVGPDIRDLSPSLYVNKEKLEDYASIQISTIGWMPIEEIIQKVKNKGYDLILIEGVMSALTGLLNEKTPYSAAEIAHAADIPVVMVSSVSKGGIETAAVDIEAHIQLLNKMDIKTRGIILNRTYDPKIVEQAKEFLSNKTGIDQDYIWSISKAKVENKGQLPEDYLQLEKFTKAAIDVVNKDLDVDKFYNLAQRPKFRGYLTYDEICDIYKS</sequence>
<evidence type="ECO:0000256" key="1">
    <source>
        <dbReference type="ARBA" id="ARBA00022962"/>
    </source>
</evidence>
<dbReference type="EMBL" id="LWMS01000042">
    <property type="protein sequence ID" value="PWL07871.1"/>
    <property type="molecule type" value="Genomic_DNA"/>
</dbReference>
<dbReference type="InterPro" id="IPR029062">
    <property type="entry name" value="Class_I_gatase-like"/>
</dbReference>
<evidence type="ECO:0000313" key="3">
    <source>
        <dbReference type="EMBL" id="PAV07302.1"/>
    </source>
</evidence>
<dbReference type="Pfam" id="PF07685">
    <property type="entry name" value="GATase_3"/>
    <property type="match status" value="1"/>
</dbReference>
<dbReference type="InterPro" id="IPR011698">
    <property type="entry name" value="GATase_3"/>
</dbReference>
<gene>
    <name evidence="4" type="primary">cobB_1</name>
    <name evidence="3" type="ORF">ASJ82_00185</name>
    <name evidence="4" type="ORF">MSCUN_11130</name>
</gene>
<dbReference type="Proteomes" id="UP000246004">
    <property type="component" value="Unassembled WGS sequence"/>
</dbReference>
<feature type="domain" description="CobB/CobQ-like glutamine amidotransferase" evidence="2">
    <location>
        <begin position="16"/>
        <end position="200"/>
    </location>
</feature>
<dbReference type="GO" id="GO:0042242">
    <property type="term" value="F:cobyrinic acid a,c-diamide synthase activity"/>
    <property type="evidence" value="ECO:0007669"/>
    <property type="project" value="InterPro"/>
</dbReference>
<dbReference type="NCBIfam" id="NF004921">
    <property type="entry name" value="PRK06278.1"/>
    <property type="match status" value="1"/>
</dbReference>
<keyword evidence="5" id="KW-1185">Reference proteome</keyword>
<dbReference type="PANTHER" id="PTHR43873:SF2">
    <property type="entry name" value="COBYRIC ACID SYNTHASE"/>
    <property type="match status" value="1"/>
</dbReference>
<dbReference type="OrthoDB" id="26717at2157"/>
<reference evidence="4 6" key="1">
    <citation type="submission" date="2016-04" db="EMBL/GenBank/DDBJ databases">
        <title>Genome sequence of Methanosphaera cuniculi DSM 4103.</title>
        <authorList>
            <person name="Poehlein A."/>
            <person name="Seedorf H."/>
            <person name="Daniel R."/>
        </authorList>
    </citation>
    <scope>NUCLEOTIDE SEQUENCE [LARGE SCALE GENOMIC DNA]</scope>
    <source>
        <strain evidence="4 6">DSM 4103</strain>
    </source>
</reference>
<keyword evidence="1" id="KW-0315">Glutamine amidotransferase</keyword>
<evidence type="ECO:0000313" key="4">
    <source>
        <dbReference type="EMBL" id="PWL07871.1"/>
    </source>
</evidence>
<evidence type="ECO:0000259" key="2">
    <source>
        <dbReference type="Pfam" id="PF07685"/>
    </source>
</evidence>